<name>A0A919TJ38_9ACTN</name>
<comment type="similarity">
    <text evidence="1 7">Belongs to the cytochrome P450 family.</text>
</comment>
<dbReference type="GO" id="GO:0005506">
    <property type="term" value="F:iron ion binding"/>
    <property type="evidence" value="ECO:0007669"/>
    <property type="project" value="InterPro"/>
</dbReference>
<evidence type="ECO:0000256" key="2">
    <source>
        <dbReference type="ARBA" id="ARBA00022617"/>
    </source>
</evidence>
<keyword evidence="3 7" id="KW-0479">Metal-binding</keyword>
<dbReference type="GO" id="GO:0004497">
    <property type="term" value="F:monooxygenase activity"/>
    <property type="evidence" value="ECO:0007669"/>
    <property type="project" value="UniProtKB-KW"/>
</dbReference>
<dbReference type="InterPro" id="IPR036396">
    <property type="entry name" value="Cyt_P450_sf"/>
</dbReference>
<comment type="caution">
    <text evidence="9">The sequence shown here is derived from an EMBL/GenBank/DDBJ whole genome shotgun (WGS) entry which is preliminary data.</text>
</comment>
<dbReference type="GO" id="GO:0017000">
    <property type="term" value="P:antibiotic biosynthetic process"/>
    <property type="evidence" value="ECO:0007669"/>
    <property type="project" value="UniProtKB-ARBA"/>
</dbReference>
<dbReference type="GO" id="GO:0016705">
    <property type="term" value="F:oxidoreductase activity, acting on paired donors, with incorporation or reduction of molecular oxygen"/>
    <property type="evidence" value="ECO:0007669"/>
    <property type="project" value="InterPro"/>
</dbReference>
<dbReference type="PRINTS" id="PR00359">
    <property type="entry name" value="BP450"/>
</dbReference>
<dbReference type="AlphaFoldDB" id="A0A919TJ38"/>
<dbReference type="GO" id="GO:0020037">
    <property type="term" value="F:heme binding"/>
    <property type="evidence" value="ECO:0007669"/>
    <property type="project" value="InterPro"/>
</dbReference>
<dbReference type="SUPFAM" id="SSF48264">
    <property type="entry name" value="Cytochrome P450"/>
    <property type="match status" value="1"/>
</dbReference>
<accession>A0A919TJ38</accession>
<protein>
    <submittedName>
        <fullName evidence="9">Cytochrome P450</fullName>
    </submittedName>
</protein>
<keyword evidence="2 7" id="KW-0349">Heme</keyword>
<reference evidence="9" key="1">
    <citation type="submission" date="2021-01" db="EMBL/GenBank/DDBJ databases">
        <title>Whole genome shotgun sequence of Actinoplanes siamensis NBRC 109076.</title>
        <authorList>
            <person name="Komaki H."/>
            <person name="Tamura T."/>
        </authorList>
    </citation>
    <scope>NUCLEOTIDE SEQUENCE</scope>
    <source>
        <strain evidence="9">NBRC 109076</strain>
    </source>
</reference>
<dbReference type="PANTHER" id="PTHR46696">
    <property type="entry name" value="P450, PUTATIVE (EUROFUNG)-RELATED"/>
    <property type="match status" value="1"/>
</dbReference>
<evidence type="ECO:0000256" key="8">
    <source>
        <dbReference type="SAM" id="MobiDB-lite"/>
    </source>
</evidence>
<gene>
    <name evidence="9" type="ORF">Asi03nite_17170</name>
</gene>
<keyword evidence="4 7" id="KW-0560">Oxidoreductase</keyword>
<dbReference type="CDD" id="cd11030">
    <property type="entry name" value="CYP105-like"/>
    <property type="match status" value="1"/>
</dbReference>
<evidence type="ECO:0000256" key="5">
    <source>
        <dbReference type="ARBA" id="ARBA00023004"/>
    </source>
</evidence>
<dbReference type="InterPro" id="IPR001128">
    <property type="entry name" value="Cyt_P450"/>
</dbReference>
<evidence type="ECO:0000256" key="1">
    <source>
        <dbReference type="ARBA" id="ARBA00010617"/>
    </source>
</evidence>
<evidence type="ECO:0000256" key="3">
    <source>
        <dbReference type="ARBA" id="ARBA00022723"/>
    </source>
</evidence>
<dbReference type="InterPro" id="IPR002397">
    <property type="entry name" value="Cyt_P450_B"/>
</dbReference>
<proteinExistence type="inferred from homology"/>
<keyword evidence="6 7" id="KW-0503">Monooxygenase</keyword>
<dbReference type="Proteomes" id="UP000629619">
    <property type="component" value="Unassembled WGS sequence"/>
</dbReference>
<dbReference type="EMBL" id="BOMW01000017">
    <property type="protein sequence ID" value="GIF04179.1"/>
    <property type="molecule type" value="Genomic_DNA"/>
</dbReference>
<evidence type="ECO:0000256" key="6">
    <source>
        <dbReference type="ARBA" id="ARBA00023033"/>
    </source>
</evidence>
<keyword evidence="5 7" id="KW-0408">Iron</keyword>
<sequence length="420" mass="46626">MTQRQEAVRPDAGDGIVPRLPTERTCPFDPPEELRRLRAEAPVRRMRFPTGDLGWLLTGYDEVRALLADPRVSSRRTRASHPVRELPPEAEEIVRVQPGHFIAQDAPDHTRYRRLLTGHFTVRRVRALTGRIEEIVDDHLTAMAAGTPPVDLMQAFALPLPSLVICETLGVPYAERQMFQRRAAALISTTDDVTVIRRSQREMLEYMSDLLRAKRAEPGDDLLSGLVTRSDAEGPLTDEELVNIANLLLVAGHETTANMIAMGVLTLLRHPGQLAALCDDPDLTDRAVEELLRYVTIPQHGVVRTATGDIEIGGKRILAGETIVASLPAANRDPARFADPDTLDVSRQSPAHLSFGHGVHQCLGQQLARVEMRVAFRALLQRFPTLRLAVPFEQLRMRTDSFVLGIHELPVAWDTAAARA</sequence>
<evidence type="ECO:0000256" key="4">
    <source>
        <dbReference type="ARBA" id="ARBA00023002"/>
    </source>
</evidence>
<dbReference type="PRINTS" id="PR00385">
    <property type="entry name" value="P450"/>
</dbReference>
<dbReference type="Gene3D" id="1.10.630.10">
    <property type="entry name" value="Cytochrome P450"/>
    <property type="match status" value="1"/>
</dbReference>
<organism evidence="9 10">
    <name type="scientific">Actinoplanes siamensis</name>
    <dbReference type="NCBI Taxonomy" id="1223317"/>
    <lineage>
        <taxon>Bacteria</taxon>
        <taxon>Bacillati</taxon>
        <taxon>Actinomycetota</taxon>
        <taxon>Actinomycetes</taxon>
        <taxon>Micromonosporales</taxon>
        <taxon>Micromonosporaceae</taxon>
        <taxon>Actinoplanes</taxon>
    </lineage>
</organism>
<dbReference type="PROSITE" id="PS00086">
    <property type="entry name" value="CYTOCHROME_P450"/>
    <property type="match status" value="1"/>
</dbReference>
<evidence type="ECO:0000256" key="7">
    <source>
        <dbReference type="RuleBase" id="RU000461"/>
    </source>
</evidence>
<dbReference type="RefSeq" id="WP_203677875.1">
    <property type="nucleotide sequence ID" value="NZ_BOMW01000017.1"/>
</dbReference>
<keyword evidence="10" id="KW-1185">Reference proteome</keyword>
<evidence type="ECO:0000313" key="9">
    <source>
        <dbReference type="EMBL" id="GIF04179.1"/>
    </source>
</evidence>
<dbReference type="Pfam" id="PF00067">
    <property type="entry name" value="p450"/>
    <property type="match status" value="1"/>
</dbReference>
<dbReference type="InterPro" id="IPR017972">
    <property type="entry name" value="Cyt_P450_CS"/>
</dbReference>
<dbReference type="PANTHER" id="PTHR46696:SF1">
    <property type="entry name" value="CYTOCHROME P450 YJIB-RELATED"/>
    <property type="match status" value="1"/>
</dbReference>
<evidence type="ECO:0000313" key="10">
    <source>
        <dbReference type="Proteomes" id="UP000629619"/>
    </source>
</evidence>
<dbReference type="FunFam" id="1.10.630.10:FF:000018">
    <property type="entry name" value="Cytochrome P450 monooxygenase"/>
    <property type="match status" value="1"/>
</dbReference>
<feature type="compositionally biased region" description="Basic and acidic residues" evidence="8">
    <location>
        <begin position="1"/>
        <end position="12"/>
    </location>
</feature>
<feature type="region of interest" description="Disordered" evidence="8">
    <location>
        <begin position="1"/>
        <end position="30"/>
    </location>
</feature>